<gene>
    <name evidence="2" type="ORF">QGM71_08460</name>
</gene>
<accession>A0ABU6KE03</accession>
<keyword evidence="3" id="KW-1185">Reference proteome</keyword>
<evidence type="ECO:0000313" key="2">
    <source>
        <dbReference type="EMBL" id="MEC5423524.1"/>
    </source>
</evidence>
<feature type="chain" id="PRO_5045293393" description="Phr family secreted Rap phosphatase inhibitor" evidence="1">
    <location>
        <begin position="24"/>
        <end position="43"/>
    </location>
</feature>
<protein>
    <recommendedName>
        <fullName evidence="4">Phr family secreted Rap phosphatase inhibitor</fullName>
    </recommendedName>
</protein>
<proteinExistence type="predicted"/>
<evidence type="ECO:0000313" key="3">
    <source>
        <dbReference type="Proteomes" id="UP001335737"/>
    </source>
</evidence>
<sequence length="43" mass="4743">MKKMLLTMLITMGVIFVSVNLTTDAGFAGNEDHPEPFSQNETI</sequence>
<dbReference type="Proteomes" id="UP001335737">
    <property type="component" value="Unassembled WGS sequence"/>
</dbReference>
<feature type="signal peptide" evidence="1">
    <location>
        <begin position="1"/>
        <end position="23"/>
    </location>
</feature>
<reference evidence="2 3" key="1">
    <citation type="journal article" date="2024" name="Int. J. Syst. Evol. Microbiol.">
        <title>Virgibacillus tibetensis sp. nov., isolated from salt lake on the Tibetan Plateau of China.</title>
        <authorList>
            <person name="Phurbu D."/>
            <person name="Liu Z.-X."/>
            <person name="Wang R."/>
            <person name="Zheng Y.-Y."/>
            <person name="Liu H.-C."/>
            <person name="Zhou Y.-G."/>
            <person name="Yu Y.-J."/>
            <person name="Li A.-H."/>
        </authorList>
    </citation>
    <scope>NUCLEOTIDE SEQUENCE [LARGE SCALE GENOMIC DNA]</scope>
    <source>
        <strain evidence="2 3">C22-A2</strain>
    </source>
</reference>
<name>A0ABU6KE03_9BACI</name>
<comment type="caution">
    <text evidence="2">The sequence shown here is derived from an EMBL/GenBank/DDBJ whole genome shotgun (WGS) entry which is preliminary data.</text>
</comment>
<evidence type="ECO:0000256" key="1">
    <source>
        <dbReference type="SAM" id="SignalP"/>
    </source>
</evidence>
<dbReference type="EMBL" id="JARZFX010000003">
    <property type="protein sequence ID" value="MEC5423524.1"/>
    <property type="molecule type" value="Genomic_DNA"/>
</dbReference>
<evidence type="ECO:0008006" key="4">
    <source>
        <dbReference type="Google" id="ProtNLM"/>
    </source>
</evidence>
<dbReference type="RefSeq" id="WP_327607094.1">
    <property type="nucleotide sequence ID" value="NZ_JARZFX010000003.1"/>
</dbReference>
<organism evidence="2 3">
    <name type="scientific">Virgibacillus tibetensis</name>
    <dbReference type="NCBI Taxonomy" id="3042313"/>
    <lineage>
        <taxon>Bacteria</taxon>
        <taxon>Bacillati</taxon>
        <taxon>Bacillota</taxon>
        <taxon>Bacilli</taxon>
        <taxon>Bacillales</taxon>
        <taxon>Bacillaceae</taxon>
        <taxon>Virgibacillus</taxon>
    </lineage>
</organism>
<keyword evidence="1" id="KW-0732">Signal</keyword>